<name>R0EQF5_CAUVI</name>
<keyword evidence="1" id="KW-1133">Transmembrane helix</keyword>
<dbReference type="EMBL" id="APMP01000003">
    <property type="protein sequence ID" value="ENZ83232.1"/>
    <property type="molecule type" value="Genomic_DNA"/>
</dbReference>
<comment type="caution">
    <text evidence="2">The sequence shown here is derived from an EMBL/GenBank/DDBJ whole genome shotgun (WGS) entry which is preliminary data.</text>
</comment>
<dbReference type="PATRIC" id="fig|1292034.3.peg.999"/>
<sequence precursor="true">MPIDRQPPPPPFPMGGKSTSWILVAAAYVVIVRALTTRVPWCAQHALATTALVGVVACAGILAFKWIAETER</sequence>
<organism evidence="2 3">
    <name type="scientific">Caulobacter vibrioides OR37</name>
    <dbReference type="NCBI Taxonomy" id="1292034"/>
    <lineage>
        <taxon>Bacteria</taxon>
        <taxon>Pseudomonadati</taxon>
        <taxon>Pseudomonadota</taxon>
        <taxon>Alphaproteobacteria</taxon>
        <taxon>Caulobacterales</taxon>
        <taxon>Caulobacteraceae</taxon>
        <taxon>Caulobacter</taxon>
    </lineage>
</organism>
<dbReference type="Proteomes" id="UP000013063">
    <property type="component" value="Unassembled WGS sequence"/>
</dbReference>
<evidence type="ECO:0000256" key="1">
    <source>
        <dbReference type="SAM" id="Phobius"/>
    </source>
</evidence>
<feature type="transmembrane region" description="Helical" evidence="1">
    <location>
        <begin position="18"/>
        <end position="35"/>
    </location>
</feature>
<keyword evidence="3" id="KW-1185">Reference proteome</keyword>
<feature type="transmembrane region" description="Helical" evidence="1">
    <location>
        <begin position="47"/>
        <end position="68"/>
    </location>
</feature>
<accession>R0EQF5</accession>
<evidence type="ECO:0000313" key="2">
    <source>
        <dbReference type="EMBL" id="ENZ83232.1"/>
    </source>
</evidence>
<proteinExistence type="predicted"/>
<keyword evidence="1" id="KW-0812">Transmembrane</keyword>
<gene>
    <name evidence="2" type="ORF">OR37_01007</name>
</gene>
<protein>
    <submittedName>
        <fullName evidence="2">Uncharacterized protein</fullName>
    </submittedName>
</protein>
<reference evidence="2 3" key="1">
    <citation type="journal article" date="2013" name="Genome Announc.">
        <title>Draft Genome Sequence for Caulobacter sp. Strain OR37, a Bacterium Tolerant to Heavy Metals.</title>
        <authorList>
            <person name="Utturkar S.M."/>
            <person name="Bollmann A."/>
            <person name="Brzoska R.M."/>
            <person name="Klingeman D.M."/>
            <person name="Epstein S.E."/>
            <person name="Palumbo A.V."/>
            <person name="Brown S.D."/>
        </authorList>
    </citation>
    <scope>NUCLEOTIDE SEQUENCE [LARGE SCALE GENOMIC DNA]</scope>
    <source>
        <strain evidence="2 3">OR37</strain>
    </source>
</reference>
<evidence type="ECO:0000313" key="3">
    <source>
        <dbReference type="Proteomes" id="UP000013063"/>
    </source>
</evidence>
<keyword evidence="1" id="KW-0472">Membrane</keyword>
<dbReference type="AlphaFoldDB" id="R0EQF5"/>
<dbReference type="RefSeq" id="WP_004616507.1">
    <property type="nucleotide sequence ID" value="NZ_APMP01000003.1"/>
</dbReference>